<dbReference type="GO" id="GO:0005975">
    <property type="term" value="P:carbohydrate metabolic process"/>
    <property type="evidence" value="ECO:0007669"/>
    <property type="project" value="InterPro"/>
</dbReference>
<keyword evidence="4" id="KW-1185">Reference proteome</keyword>
<feature type="signal peptide" evidence="2">
    <location>
        <begin position="1"/>
        <end position="17"/>
    </location>
</feature>
<evidence type="ECO:0008006" key="5">
    <source>
        <dbReference type="Google" id="ProtNLM"/>
    </source>
</evidence>
<dbReference type="PANTHER" id="PTHR41814:SF1">
    <property type="entry name" value="CELLULASE"/>
    <property type="match status" value="1"/>
</dbReference>
<feature type="chain" id="PRO_5042229611" description="Six-hairpin glycosidase" evidence="2">
    <location>
        <begin position="18"/>
        <end position="441"/>
    </location>
</feature>
<accession>A0AAD3YES1</accession>
<dbReference type="InterPro" id="IPR008928">
    <property type="entry name" value="6-hairpin_glycosidase_sf"/>
</dbReference>
<evidence type="ECO:0000313" key="3">
    <source>
        <dbReference type="EMBL" id="GMK59287.1"/>
    </source>
</evidence>
<dbReference type="Pfam" id="PF07470">
    <property type="entry name" value="Glyco_hydro_88"/>
    <property type="match status" value="1"/>
</dbReference>
<organism evidence="3 4">
    <name type="scientific">Cutaneotrichosporon spelunceum</name>
    <dbReference type="NCBI Taxonomy" id="1672016"/>
    <lineage>
        <taxon>Eukaryota</taxon>
        <taxon>Fungi</taxon>
        <taxon>Dikarya</taxon>
        <taxon>Basidiomycota</taxon>
        <taxon>Agaricomycotina</taxon>
        <taxon>Tremellomycetes</taxon>
        <taxon>Trichosporonales</taxon>
        <taxon>Trichosporonaceae</taxon>
        <taxon>Cutaneotrichosporon</taxon>
    </lineage>
</organism>
<dbReference type="SUPFAM" id="SSF48208">
    <property type="entry name" value="Six-hairpin glycosidases"/>
    <property type="match status" value="1"/>
</dbReference>
<gene>
    <name evidence="3" type="ORF">CspeluHIS016_0703020</name>
</gene>
<dbReference type="InterPro" id="IPR012341">
    <property type="entry name" value="6hp_glycosidase-like_sf"/>
</dbReference>
<proteinExistence type="predicted"/>
<evidence type="ECO:0000256" key="1">
    <source>
        <dbReference type="ARBA" id="ARBA00022801"/>
    </source>
</evidence>
<dbReference type="PANTHER" id="PTHR41814">
    <property type="entry name" value="EXPRESSED PROTEIN"/>
    <property type="match status" value="1"/>
</dbReference>
<dbReference type="Gene3D" id="1.50.10.10">
    <property type="match status" value="1"/>
</dbReference>
<keyword evidence="2" id="KW-0732">Signal</keyword>
<dbReference type="AlphaFoldDB" id="A0AAD3YES1"/>
<protein>
    <recommendedName>
        <fullName evidence="5">Six-hairpin glycosidase</fullName>
    </recommendedName>
</protein>
<evidence type="ECO:0000256" key="2">
    <source>
        <dbReference type="SAM" id="SignalP"/>
    </source>
</evidence>
<reference evidence="3" key="1">
    <citation type="journal article" date="2023" name="BMC Genomics">
        <title>Chromosome-level genome assemblies of Cutaneotrichosporon spp. (Trichosporonales, Basidiomycota) reveal imbalanced evolution between nucleotide sequences and chromosome synteny.</title>
        <authorList>
            <person name="Kobayashi Y."/>
            <person name="Kayamori A."/>
            <person name="Aoki K."/>
            <person name="Shiwa Y."/>
            <person name="Matsutani M."/>
            <person name="Fujita N."/>
            <person name="Sugita T."/>
            <person name="Iwasaki W."/>
            <person name="Tanaka N."/>
            <person name="Takashima M."/>
        </authorList>
    </citation>
    <scope>NUCLEOTIDE SEQUENCE</scope>
    <source>
        <strain evidence="3">HIS016</strain>
    </source>
</reference>
<name>A0AAD3YES1_9TREE</name>
<evidence type="ECO:0000313" key="4">
    <source>
        <dbReference type="Proteomes" id="UP001222932"/>
    </source>
</evidence>
<dbReference type="GO" id="GO:0016787">
    <property type="term" value="F:hydrolase activity"/>
    <property type="evidence" value="ECO:0007669"/>
    <property type="project" value="UniProtKB-KW"/>
</dbReference>
<reference evidence="3" key="2">
    <citation type="submission" date="2023-06" db="EMBL/GenBank/DDBJ databases">
        <authorList>
            <person name="Kobayashi Y."/>
            <person name="Kayamori A."/>
            <person name="Aoki K."/>
            <person name="Shiwa Y."/>
            <person name="Fujita N."/>
            <person name="Sugita T."/>
            <person name="Iwasaki W."/>
            <person name="Tanaka N."/>
            <person name="Takashima M."/>
        </authorList>
    </citation>
    <scope>NUCLEOTIDE SEQUENCE</scope>
    <source>
        <strain evidence="3">HIS016</strain>
    </source>
</reference>
<comment type="caution">
    <text evidence="3">The sequence shown here is derived from an EMBL/GenBank/DDBJ whole genome shotgun (WGS) entry which is preliminary data.</text>
</comment>
<dbReference type="EMBL" id="BTCM01000007">
    <property type="protein sequence ID" value="GMK59287.1"/>
    <property type="molecule type" value="Genomic_DNA"/>
</dbReference>
<sequence>MVAILVAALVVLQLAEAAAVLRQHTRAAPARRAEDDSTVNLPLLSYDHRIPDPSYLVLSTKLPSILARAIQITSHSWEVGTLTEALLEVYNPALTPFAYSVAAFHGALDGQTRVPNAPREAARVAAKFLAGYDFSSAPSGNGGLDRLLVNGTPRALVDGAGSLGDPCSLGPAAWVLAHFAGAVGDVGTPLASGTQYAWAVGNQLAYLQQGPRSDNGAISQREDKFELWADQGYMVPPFLAYLGLTTNNTALLEQALDQWLLTSSALLDTTHNLYRHLNTWDTRFWATGNGWMLAGLMRVLASIAAGGAGRLVSKVSEAESIAARVFVALFDRLDDSSRLPNYMDEVDPALAHADSAGTAAVIGAFYRFLMLRPDLARPMQGAAERAFAAVVDKIDPDGWLTAVVDPQGTHGFLVYPGAQTRSPEGQSLLAIMWAARTAAGQ</sequence>
<dbReference type="InterPro" id="IPR010905">
    <property type="entry name" value="Glyco_hydro_88"/>
</dbReference>
<dbReference type="Proteomes" id="UP001222932">
    <property type="component" value="Unassembled WGS sequence"/>
</dbReference>
<keyword evidence="1" id="KW-0378">Hydrolase</keyword>